<dbReference type="InterPro" id="IPR036397">
    <property type="entry name" value="RNaseH_sf"/>
</dbReference>
<dbReference type="EMBL" id="JARBHB010000001">
    <property type="protein sequence ID" value="KAJ8897423.1"/>
    <property type="molecule type" value="Genomic_DNA"/>
</dbReference>
<dbReference type="Proteomes" id="UP001159363">
    <property type="component" value="Chromosome 1"/>
</dbReference>
<evidence type="ECO:0000256" key="5">
    <source>
        <dbReference type="ARBA" id="ARBA00022759"/>
    </source>
</evidence>
<keyword evidence="3" id="KW-0548">Nucleotidyltransferase</keyword>
<keyword evidence="12" id="KW-1185">Reference proteome</keyword>
<dbReference type="SUPFAM" id="SSF53098">
    <property type="entry name" value="Ribonuclease H-like"/>
    <property type="match status" value="1"/>
</dbReference>
<dbReference type="PANTHER" id="PTHR37984:SF15">
    <property type="entry name" value="INTEGRASE CATALYTIC DOMAIN-CONTAINING PROTEIN"/>
    <property type="match status" value="1"/>
</dbReference>
<evidence type="ECO:0000313" key="12">
    <source>
        <dbReference type="Proteomes" id="UP001159363"/>
    </source>
</evidence>
<keyword evidence="7" id="KW-0695">RNA-directed DNA polymerase</keyword>
<accession>A0ABQ9IL53</accession>
<dbReference type="InterPro" id="IPR041373">
    <property type="entry name" value="RT_RNaseH"/>
</dbReference>
<evidence type="ECO:0000256" key="1">
    <source>
        <dbReference type="ARBA" id="ARBA00012493"/>
    </source>
</evidence>
<dbReference type="Gene3D" id="3.30.420.10">
    <property type="entry name" value="Ribonuclease H-like superfamily/Ribonuclease H"/>
    <property type="match status" value="1"/>
</dbReference>
<dbReference type="PROSITE" id="PS50158">
    <property type="entry name" value="ZF_CCHC"/>
    <property type="match status" value="1"/>
</dbReference>
<dbReference type="Pfam" id="PF00078">
    <property type="entry name" value="RVT_1"/>
    <property type="match status" value="1"/>
</dbReference>
<dbReference type="InterPro" id="IPR021109">
    <property type="entry name" value="Peptidase_aspartic_dom_sf"/>
</dbReference>
<dbReference type="InterPro" id="IPR000477">
    <property type="entry name" value="RT_dom"/>
</dbReference>
<reference evidence="11 12" key="1">
    <citation type="submission" date="2023-02" db="EMBL/GenBank/DDBJ databases">
        <title>LHISI_Scaffold_Assembly.</title>
        <authorList>
            <person name="Stuart O.P."/>
            <person name="Cleave R."/>
            <person name="Magrath M.J.L."/>
            <person name="Mikheyev A.S."/>
        </authorList>
    </citation>
    <scope>NUCLEOTIDE SEQUENCE [LARGE SCALE GENOMIC DNA]</scope>
    <source>
        <strain evidence="11">Daus_M_001</strain>
        <tissue evidence="11">Leg muscle</tissue>
    </source>
</reference>
<keyword evidence="6" id="KW-0378">Hydrolase</keyword>
<dbReference type="Pfam" id="PF00665">
    <property type="entry name" value="rve"/>
    <property type="match status" value="1"/>
</dbReference>
<keyword evidence="4" id="KW-0540">Nuclease</keyword>
<dbReference type="SMART" id="SM00343">
    <property type="entry name" value="ZnF_C2HC"/>
    <property type="match status" value="2"/>
</dbReference>
<dbReference type="SUPFAM" id="SSF57756">
    <property type="entry name" value="Retrovirus zinc finger-like domains"/>
    <property type="match status" value="1"/>
</dbReference>
<dbReference type="Gene3D" id="3.30.70.270">
    <property type="match status" value="1"/>
</dbReference>
<dbReference type="CDD" id="cd01647">
    <property type="entry name" value="RT_LTR"/>
    <property type="match status" value="1"/>
</dbReference>
<evidence type="ECO:0000256" key="6">
    <source>
        <dbReference type="ARBA" id="ARBA00022801"/>
    </source>
</evidence>
<feature type="domain" description="Integrase catalytic" evidence="10">
    <location>
        <begin position="773"/>
        <end position="930"/>
    </location>
</feature>
<dbReference type="SUPFAM" id="SSF56672">
    <property type="entry name" value="DNA/RNA polymerases"/>
    <property type="match status" value="1"/>
</dbReference>
<keyword evidence="8" id="KW-0863">Zinc-finger</keyword>
<keyword evidence="8" id="KW-0479">Metal-binding</keyword>
<feature type="domain" description="CCHC-type" evidence="9">
    <location>
        <begin position="149"/>
        <end position="164"/>
    </location>
</feature>
<gene>
    <name evidence="11" type="ORF">PR048_002769</name>
</gene>
<evidence type="ECO:0000259" key="9">
    <source>
        <dbReference type="PROSITE" id="PS50158"/>
    </source>
</evidence>
<dbReference type="Pfam" id="PF17917">
    <property type="entry name" value="RT_RNaseH"/>
    <property type="match status" value="1"/>
</dbReference>
<name>A0ABQ9IL53_9NEOP</name>
<evidence type="ECO:0000256" key="7">
    <source>
        <dbReference type="ARBA" id="ARBA00022918"/>
    </source>
</evidence>
<keyword evidence="8" id="KW-0862">Zinc</keyword>
<dbReference type="Gene3D" id="3.10.10.10">
    <property type="entry name" value="HIV Type 1 Reverse Transcriptase, subunit A, domain 1"/>
    <property type="match status" value="1"/>
</dbReference>
<sequence length="930" mass="106036">MDSKVTAEGTELDLQEALNHLQSILEVHVCQEAERYEELRKYLLERFGRKHATRFYREQLSRLKILDNESVKEFADRIRKINANTYELEALESAINVIEDDKHPGKEQDRSVKSPGKSVVAVERNGDKCFFCHKVGYKLRDCRKRAKACFGCGQIGHLVRECPEKGKQSTVSYALVKKNVSLTWQHVVGDLELQCLQEPKFVVSGLSGHKLKNLGEIVVSIELGNAAYEMCVQVIQNDCTRYDGIIGLDFLKQYQALVNVAKQSLQLGNKLYSLGQCNDGPTSRVKDCHMGSRDPASLVKITQSPAHLVTAEKIQPVTGKIVCIMVPLPSVHVENNCTILVEPAHECDVLNKQHCYVARRVTTVMPHERKVKAPVNIVNMSRVEVEILRGTQIAVLKLLEKRDVLSFPCDVDESVVREDKQVLQSLLQEYQHIFIKRKYLPFTPLVQHRIYAGDHKPLYETVSKKSETGEIKYRFCVSYCPLNVVTTPDIYPLPNIVESIDNLGQCKIFSVVDLTSGYHQIGVHPDDHAKTSFITTTGVYKCVRLPYGLINGPTTFQNLKDNVKNMKQYVEHLTSVCDRLEKAKLSLSLEKFNFTISEVRLSWACHWFFRNKSRPIVWSVKHFRCYLVTNGFTIVTVHAALKWMLSMKDPSGRLMRWSLQLSEYVYKIQHRPGRKHRNANCMSRRVRLTEASAEENISGEQQNDEECQLFRQQSKFVEQDGLLFRETLGLTLVVPRSQQDEILKECHDSVYAGHQGKKATNRKSRANLVELTEMERTFQRLDLDIVGSMPKTASGNRYILTIIDHFSRYLVMKLLPDKTAENVARTSVFDSILKFGVPDSVITDQGTNFVSELMAQFCQLLRVKKSRTTPGHPQGNGSTERVHRTIAKMISHYVSNRHDDWDVCLPHVCTAYNSRVHTSIQLSPYEAVHG</sequence>
<dbReference type="InterPro" id="IPR012337">
    <property type="entry name" value="RNaseH-like_sf"/>
</dbReference>
<dbReference type="InterPro" id="IPR036875">
    <property type="entry name" value="Znf_CCHC_sf"/>
</dbReference>
<keyword evidence="5" id="KW-0255">Endonuclease</keyword>
<organism evidence="11 12">
    <name type="scientific">Dryococelus australis</name>
    <dbReference type="NCBI Taxonomy" id="614101"/>
    <lineage>
        <taxon>Eukaryota</taxon>
        <taxon>Metazoa</taxon>
        <taxon>Ecdysozoa</taxon>
        <taxon>Arthropoda</taxon>
        <taxon>Hexapoda</taxon>
        <taxon>Insecta</taxon>
        <taxon>Pterygota</taxon>
        <taxon>Neoptera</taxon>
        <taxon>Polyneoptera</taxon>
        <taxon>Phasmatodea</taxon>
        <taxon>Verophasmatodea</taxon>
        <taxon>Anareolatae</taxon>
        <taxon>Phasmatidae</taxon>
        <taxon>Eurycanthinae</taxon>
        <taxon>Dryococelus</taxon>
    </lineage>
</organism>
<dbReference type="InterPro" id="IPR043502">
    <property type="entry name" value="DNA/RNA_pol_sf"/>
</dbReference>
<evidence type="ECO:0000256" key="4">
    <source>
        <dbReference type="ARBA" id="ARBA00022722"/>
    </source>
</evidence>
<proteinExistence type="predicted"/>
<dbReference type="Gene3D" id="1.10.340.70">
    <property type="match status" value="1"/>
</dbReference>
<dbReference type="PANTHER" id="PTHR37984">
    <property type="entry name" value="PROTEIN CBG26694"/>
    <property type="match status" value="1"/>
</dbReference>
<dbReference type="PROSITE" id="PS50994">
    <property type="entry name" value="INTEGRASE"/>
    <property type="match status" value="1"/>
</dbReference>
<keyword evidence="2" id="KW-0808">Transferase</keyword>
<comment type="caution">
    <text evidence="11">The sequence shown here is derived from an EMBL/GenBank/DDBJ whole genome shotgun (WGS) entry which is preliminary data.</text>
</comment>
<evidence type="ECO:0000256" key="8">
    <source>
        <dbReference type="PROSITE-ProRule" id="PRU00047"/>
    </source>
</evidence>
<evidence type="ECO:0000256" key="3">
    <source>
        <dbReference type="ARBA" id="ARBA00022695"/>
    </source>
</evidence>
<dbReference type="Gene3D" id="4.10.60.10">
    <property type="entry name" value="Zinc finger, CCHC-type"/>
    <property type="match status" value="1"/>
</dbReference>
<dbReference type="Gene3D" id="2.40.70.10">
    <property type="entry name" value="Acid Proteases"/>
    <property type="match status" value="1"/>
</dbReference>
<dbReference type="EC" id="2.7.7.49" evidence="1"/>
<evidence type="ECO:0000313" key="11">
    <source>
        <dbReference type="EMBL" id="KAJ8897423.1"/>
    </source>
</evidence>
<dbReference type="Pfam" id="PF00098">
    <property type="entry name" value="zf-CCHC"/>
    <property type="match status" value="1"/>
</dbReference>
<evidence type="ECO:0000259" key="10">
    <source>
        <dbReference type="PROSITE" id="PS50994"/>
    </source>
</evidence>
<dbReference type="InterPro" id="IPR050951">
    <property type="entry name" value="Retrovirus_Pol_polyprotein"/>
</dbReference>
<dbReference type="InterPro" id="IPR043128">
    <property type="entry name" value="Rev_trsase/Diguanyl_cyclase"/>
</dbReference>
<dbReference type="InterPro" id="IPR001584">
    <property type="entry name" value="Integrase_cat-core"/>
</dbReference>
<protein>
    <recommendedName>
        <fullName evidence="1">RNA-directed DNA polymerase</fullName>
        <ecNumber evidence="1">2.7.7.49</ecNumber>
    </recommendedName>
</protein>
<dbReference type="InterPro" id="IPR001878">
    <property type="entry name" value="Znf_CCHC"/>
</dbReference>
<evidence type="ECO:0000256" key="2">
    <source>
        <dbReference type="ARBA" id="ARBA00022679"/>
    </source>
</evidence>